<evidence type="ECO:0000313" key="3">
    <source>
        <dbReference type="Proteomes" id="UP001476798"/>
    </source>
</evidence>
<comment type="caution">
    <text evidence="2">The sequence shown here is derived from an EMBL/GenBank/DDBJ whole genome shotgun (WGS) entry which is preliminary data.</text>
</comment>
<keyword evidence="3" id="KW-1185">Reference proteome</keyword>
<accession>A0ABV0MWV6</accession>
<reference evidence="2 3" key="1">
    <citation type="submission" date="2021-06" db="EMBL/GenBank/DDBJ databases">
        <authorList>
            <person name="Palmer J.M."/>
        </authorList>
    </citation>
    <scope>NUCLEOTIDE SEQUENCE [LARGE SCALE GENOMIC DNA]</scope>
    <source>
        <strain evidence="2 3">GA_2019</strain>
        <tissue evidence="2">Muscle</tissue>
    </source>
</reference>
<feature type="compositionally biased region" description="Polar residues" evidence="1">
    <location>
        <begin position="93"/>
        <end position="108"/>
    </location>
</feature>
<feature type="non-terminal residue" evidence="2">
    <location>
        <position position="1"/>
    </location>
</feature>
<feature type="region of interest" description="Disordered" evidence="1">
    <location>
        <begin position="93"/>
        <end position="131"/>
    </location>
</feature>
<gene>
    <name evidence="2" type="ORF">GOODEAATRI_032097</name>
</gene>
<dbReference type="EMBL" id="JAHRIO010015780">
    <property type="protein sequence ID" value="MEQ2163615.1"/>
    <property type="molecule type" value="Genomic_DNA"/>
</dbReference>
<evidence type="ECO:0000313" key="2">
    <source>
        <dbReference type="EMBL" id="MEQ2163615.1"/>
    </source>
</evidence>
<name>A0ABV0MWV6_9TELE</name>
<evidence type="ECO:0000256" key="1">
    <source>
        <dbReference type="SAM" id="MobiDB-lite"/>
    </source>
</evidence>
<sequence length="208" mass="22219">ATLPLRPPSISPQSGIQLPSHHRSLCWAPHTSSVQFGTALRHHTQSSCPPSDSELLVCSSFCRRRHQDTVSPVVEIRTGASLSFPEGLANTPSPCLASPTSLPGSQPCPSDHPGPPSGSQRKNKASSALSMQLGAAVQTVSRSQRKSAAPSWIQSCILSSKLHGRPPDRESSILLSRPPDHQLLCRQPPDHQTSITGLRIACSDILNL</sequence>
<dbReference type="Proteomes" id="UP001476798">
    <property type="component" value="Unassembled WGS sequence"/>
</dbReference>
<organism evidence="2 3">
    <name type="scientific">Goodea atripinnis</name>
    <dbReference type="NCBI Taxonomy" id="208336"/>
    <lineage>
        <taxon>Eukaryota</taxon>
        <taxon>Metazoa</taxon>
        <taxon>Chordata</taxon>
        <taxon>Craniata</taxon>
        <taxon>Vertebrata</taxon>
        <taxon>Euteleostomi</taxon>
        <taxon>Actinopterygii</taxon>
        <taxon>Neopterygii</taxon>
        <taxon>Teleostei</taxon>
        <taxon>Neoteleostei</taxon>
        <taxon>Acanthomorphata</taxon>
        <taxon>Ovalentaria</taxon>
        <taxon>Atherinomorphae</taxon>
        <taxon>Cyprinodontiformes</taxon>
        <taxon>Goodeidae</taxon>
        <taxon>Goodea</taxon>
    </lineage>
</organism>
<protein>
    <submittedName>
        <fullName evidence="2">Uncharacterized protein</fullName>
    </submittedName>
</protein>
<proteinExistence type="predicted"/>
<feature type="compositionally biased region" description="Polar residues" evidence="1">
    <location>
        <begin position="117"/>
        <end position="130"/>
    </location>
</feature>